<dbReference type="AlphaFoldDB" id="A0A8J7LY87"/>
<comment type="caution">
    <text evidence="1">The sequence shown here is derived from an EMBL/GenBank/DDBJ whole genome shotgun (WGS) entry which is preliminary data.</text>
</comment>
<proteinExistence type="predicted"/>
<sequence>MGVEKSSLPAVTAFSAEAKPYISFALQFPGRSHVQRLHNGQRLNRGEATSNLTAITGFEILPLLFHWQQYCLLKGSMMEL</sequence>
<keyword evidence="2" id="KW-1185">Reference proteome</keyword>
<organism evidence="1 2">
    <name type="scientific">Geomesophilobacter sediminis</name>
    <dbReference type="NCBI Taxonomy" id="2798584"/>
    <lineage>
        <taxon>Bacteria</taxon>
        <taxon>Pseudomonadati</taxon>
        <taxon>Thermodesulfobacteriota</taxon>
        <taxon>Desulfuromonadia</taxon>
        <taxon>Geobacterales</taxon>
        <taxon>Geobacteraceae</taxon>
        <taxon>Geomesophilobacter</taxon>
    </lineage>
</organism>
<evidence type="ECO:0000313" key="1">
    <source>
        <dbReference type="EMBL" id="MBJ6724297.1"/>
    </source>
</evidence>
<dbReference type="RefSeq" id="WP_199383134.1">
    <property type="nucleotide sequence ID" value="NZ_JAEMHM010000004.1"/>
</dbReference>
<protein>
    <submittedName>
        <fullName evidence="1">Uncharacterized protein</fullName>
    </submittedName>
</protein>
<evidence type="ECO:0000313" key="2">
    <source>
        <dbReference type="Proteomes" id="UP000636888"/>
    </source>
</evidence>
<name>A0A8J7LY87_9BACT</name>
<dbReference type="EMBL" id="JAEMHM010000004">
    <property type="protein sequence ID" value="MBJ6724297.1"/>
    <property type="molecule type" value="Genomic_DNA"/>
</dbReference>
<reference evidence="1" key="1">
    <citation type="submission" date="2020-12" db="EMBL/GenBank/DDBJ databases">
        <title>Geomonas sp. Red875, isolated from river sediment.</title>
        <authorList>
            <person name="Xu Z."/>
            <person name="Zhang Z."/>
            <person name="Masuda Y."/>
            <person name="Itoh H."/>
            <person name="Senoo K."/>
        </authorList>
    </citation>
    <scope>NUCLEOTIDE SEQUENCE</scope>
    <source>
        <strain evidence="1">Red875</strain>
    </source>
</reference>
<gene>
    <name evidence="1" type="ORF">JFN93_06230</name>
</gene>
<accession>A0A8J7LY87</accession>
<dbReference type="Proteomes" id="UP000636888">
    <property type="component" value="Unassembled WGS sequence"/>
</dbReference>